<dbReference type="EMBL" id="CP035758">
    <property type="protein sequence ID" value="QBD76423.1"/>
    <property type="molecule type" value="Genomic_DNA"/>
</dbReference>
<evidence type="ECO:0000259" key="1">
    <source>
        <dbReference type="PROSITE" id="PS50943"/>
    </source>
</evidence>
<protein>
    <submittedName>
        <fullName evidence="2">XRE family transcriptional regulator</fullName>
    </submittedName>
</protein>
<dbReference type="AlphaFoldDB" id="A0A4P6JMQ5"/>
<evidence type="ECO:0000313" key="2">
    <source>
        <dbReference type="EMBL" id="QBD76423.1"/>
    </source>
</evidence>
<dbReference type="KEGG" id="kbs:EPA93_10540"/>
<dbReference type="InterPro" id="IPR010982">
    <property type="entry name" value="Lambda_DNA-bd_dom_sf"/>
</dbReference>
<dbReference type="SUPFAM" id="SSF47413">
    <property type="entry name" value="lambda repressor-like DNA-binding domains"/>
    <property type="match status" value="1"/>
</dbReference>
<dbReference type="Proteomes" id="UP000290365">
    <property type="component" value="Chromosome"/>
</dbReference>
<dbReference type="SMART" id="SM00530">
    <property type="entry name" value="HTH_XRE"/>
    <property type="match status" value="1"/>
</dbReference>
<dbReference type="InterPro" id="IPR001387">
    <property type="entry name" value="Cro/C1-type_HTH"/>
</dbReference>
<proteinExistence type="predicted"/>
<dbReference type="OrthoDB" id="9803760at2"/>
<dbReference type="Pfam" id="PF13443">
    <property type="entry name" value="HTH_26"/>
    <property type="match status" value="1"/>
</dbReference>
<evidence type="ECO:0000313" key="3">
    <source>
        <dbReference type="Proteomes" id="UP000290365"/>
    </source>
</evidence>
<dbReference type="PROSITE" id="PS50943">
    <property type="entry name" value="HTH_CROC1"/>
    <property type="match status" value="1"/>
</dbReference>
<organism evidence="2 3">
    <name type="scientific">Ktedonosporobacter rubrisoli</name>
    <dbReference type="NCBI Taxonomy" id="2509675"/>
    <lineage>
        <taxon>Bacteria</taxon>
        <taxon>Bacillati</taxon>
        <taxon>Chloroflexota</taxon>
        <taxon>Ktedonobacteria</taxon>
        <taxon>Ktedonobacterales</taxon>
        <taxon>Ktedonosporobacteraceae</taxon>
        <taxon>Ktedonosporobacter</taxon>
    </lineage>
</organism>
<feature type="domain" description="HTH cro/C1-type" evidence="1">
    <location>
        <begin position="6"/>
        <end position="61"/>
    </location>
</feature>
<dbReference type="CDD" id="cd00093">
    <property type="entry name" value="HTH_XRE"/>
    <property type="match status" value="1"/>
</dbReference>
<dbReference type="Gene3D" id="1.10.260.40">
    <property type="entry name" value="lambda repressor-like DNA-binding domains"/>
    <property type="match status" value="1"/>
</dbReference>
<sequence>MIRLRVKETAQEKSISQGKLQRRADVDIKTIRKIYRNPYTIITTETLAKLAKALGVPSSELIEDVPDEEALRAGTDEE</sequence>
<keyword evidence="3" id="KW-1185">Reference proteome</keyword>
<dbReference type="GO" id="GO:0003677">
    <property type="term" value="F:DNA binding"/>
    <property type="evidence" value="ECO:0007669"/>
    <property type="project" value="InterPro"/>
</dbReference>
<name>A0A4P6JMQ5_KTERU</name>
<accession>A0A4P6JMQ5</accession>
<dbReference type="RefSeq" id="WP_129887194.1">
    <property type="nucleotide sequence ID" value="NZ_CP035758.1"/>
</dbReference>
<reference evidence="2 3" key="1">
    <citation type="submission" date="2019-01" db="EMBL/GenBank/DDBJ databases">
        <title>Ktedonosporobacter rubrisoli SCAWS-G2.</title>
        <authorList>
            <person name="Huang Y."/>
            <person name="Yan B."/>
        </authorList>
    </citation>
    <scope>NUCLEOTIDE SEQUENCE [LARGE SCALE GENOMIC DNA]</scope>
    <source>
        <strain evidence="2 3">SCAWS-G2</strain>
    </source>
</reference>
<gene>
    <name evidence="2" type="ORF">EPA93_10540</name>
</gene>